<organism evidence="1 2">
    <name type="scientific">Ambrosiozyma monospora</name>
    <name type="common">Yeast</name>
    <name type="synonym">Endomycopsis monosporus</name>
    <dbReference type="NCBI Taxonomy" id="43982"/>
    <lineage>
        <taxon>Eukaryota</taxon>
        <taxon>Fungi</taxon>
        <taxon>Dikarya</taxon>
        <taxon>Ascomycota</taxon>
        <taxon>Saccharomycotina</taxon>
        <taxon>Pichiomycetes</taxon>
        <taxon>Pichiales</taxon>
        <taxon>Pichiaceae</taxon>
        <taxon>Ambrosiozyma</taxon>
    </lineage>
</organism>
<accession>A0ACB5UED8</accession>
<proteinExistence type="predicted"/>
<reference evidence="1" key="1">
    <citation type="submission" date="2023-04" db="EMBL/GenBank/DDBJ databases">
        <title>Ambrosiozyma monospora NBRC 10751.</title>
        <authorList>
            <person name="Ichikawa N."/>
            <person name="Sato H."/>
            <person name="Tonouchi N."/>
        </authorList>
    </citation>
    <scope>NUCLEOTIDE SEQUENCE</scope>
    <source>
        <strain evidence="1">NBRC 10751</strain>
    </source>
</reference>
<comment type="caution">
    <text evidence="1">The sequence shown here is derived from an EMBL/GenBank/DDBJ whole genome shotgun (WGS) entry which is preliminary data.</text>
</comment>
<name>A0ACB5UED8_AMBMO</name>
<sequence length="187" mass="21055">MVCYLPIPGAPFCIFADRFVDEAFGVMASWNFWVLECALIPFELTLFNTLIHYWRDDYSAGIPIAIELVLYFFINVAAVSWYGEAEFWLCLGKVVLAVGLMIFTFVTMVGGNPQHDAFGFRNWTGDSPVMLEYIHTGDLGRFQGFLFCLISAAYMVAGPEYLSMAAGETYNPRKVLPAAYRARFTVS</sequence>
<evidence type="ECO:0000313" key="2">
    <source>
        <dbReference type="Proteomes" id="UP001165064"/>
    </source>
</evidence>
<dbReference type="Proteomes" id="UP001165064">
    <property type="component" value="Unassembled WGS sequence"/>
</dbReference>
<keyword evidence="2" id="KW-1185">Reference proteome</keyword>
<evidence type="ECO:0000313" key="1">
    <source>
        <dbReference type="EMBL" id="GMF07648.1"/>
    </source>
</evidence>
<dbReference type="EMBL" id="BSXS01016374">
    <property type="protein sequence ID" value="GMF07648.1"/>
    <property type="molecule type" value="Genomic_DNA"/>
</dbReference>
<gene>
    <name evidence="1" type="ORF">Amon02_001299300</name>
</gene>
<protein>
    <submittedName>
        <fullName evidence="1">Unnamed protein product</fullName>
    </submittedName>
</protein>